<reference evidence="3" key="1">
    <citation type="submission" date="2016-09" db="EMBL/GenBank/DDBJ databases">
        <authorList>
            <person name="Strepis N."/>
        </authorList>
    </citation>
    <scope>NUCLEOTIDE SEQUENCE [LARGE SCALE GENOMIC DNA]</scope>
</reference>
<dbReference type="STRING" id="1892869.ACGLYG10_2594"/>
<dbReference type="RefSeq" id="WP_139240991.1">
    <property type="nucleotide sequence ID" value="NZ_FQTT01000014.1"/>
</dbReference>
<accession>A0A1M4S290</accession>
<gene>
    <name evidence="2" type="ORF">ACGLYG10_2594</name>
</gene>
<dbReference type="EMBL" id="FQTT01000014">
    <property type="protein sequence ID" value="SHE26343.1"/>
    <property type="molecule type" value="Genomic_DNA"/>
</dbReference>
<dbReference type="OrthoDB" id="3260624at2"/>
<organism evidence="2 3">
    <name type="scientific">Actinomyces glycerinitolerans</name>
    <dbReference type="NCBI Taxonomy" id="1892869"/>
    <lineage>
        <taxon>Bacteria</taxon>
        <taxon>Bacillati</taxon>
        <taxon>Actinomycetota</taxon>
        <taxon>Actinomycetes</taxon>
        <taxon>Actinomycetales</taxon>
        <taxon>Actinomycetaceae</taxon>
        <taxon>Actinomyces</taxon>
    </lineage>
</organism>
<dbReference type="AlphaFoldDB" id="A0A1M4S290"/>
<dbReference type="Proteomes" id="UP000184291">
    <property type="component" value="Unassembled WGS sequence"/>
</dbReference>
<evidence type="ECO:0000313" key="2">
    <source>
        <dbReference type="EMBL" id="SHE26343.1"/>
    </source>
</evidence>
<protein>
    <submittedName>
        <fullName evidence="2">Uncharacterized protein</fullName>
    </submittedName>
</protein>
<evidence type="ECO:0000313" key="3">
    <source>
        <dbReference type="Proteomes" id="UP000184291"/>
    </source>
</evidence>
<feature type="transmembrane region" description="Helical" evidence="1">
    <location>
        <begin position="37"/>
        <end position="59"/>
    </location>
</feature>
<keyword evidence="3" id="KW-1185">Reference proteome</keyword>
<keyword evidence="1" id="KW-1133">Transmembrane helix</keyword>
<name>A0A1M4S290_9ACTO</name>
<evidence type="ECO:0000256" key="1">
    <source>
        <dbReference type="SAM" id="Phobius"/>
    </source>
</evidence>
<sequence>MSAATPPPQAGNAYVPGTPYGYIVAPPLPPKRRRRPLIIGAVAAVILLVCAGVGTFAVLRALHSSSQQIISSRWADGAHEVWTLDVEADSQVIANGNQLLTLDTGSSDDVSRLTAYDISGKTPTRSWSTDVGPQNNVFMYWGDVIIAGGQLLTTSGELISDVPWESPTPPVIVGTYAFTCAYGTCTGWSSANPTSELWQTRIEDYYNYVMAWTPGFVYVGEDATYALVNDDTAIDLASGETIDFDLEAGHLVLSLADGWITATDNEVTIFSPDGEPVDVFEITDPERLEDSLGPATELALSPLYQSPRPTAEQIKLFLTEGDLSGQKIQVEYDDSVSPYDDKCPLIITVNETEIIPEAADGSCDFTSGRFVLSNDQSVVAMTYSTPIRTSSTLYLSGMWAVTDGSPIALGISGSEHDAILLTNPSLIVTYDARPGRVTAYAPGR</sequence>
<keyword evidence="1" id="KW-0812">Transmembrane</keyword>
<keyword evidence="1" id="KW-0472">Membrane</keyword>
<proteinExistence type="predicted"/>